<sequence length="143" mass="15843">MTPFAPGQRWTYRTRPGEETSTAFILKREELPHGPVLHIQLDGLHLHNPLTPGRLQTELGHLPITEAAAQACLTGLIEEHVTLPTDLSGYRQWRAAFEAGEAGTFDLPLAEIVETLEQVISANGEATRTQTEHAGLFEKRNLK</sequence>
<evidence type="ECO:0000313" key="3">
    <source>
        <dbReference type="Proteomes" id="UP001589733"/>
    </source>
</evidence>
<gene>
    <name evidence="2" type="ORF">ACFFLM_09145</name>
</gene>
<dbReference type="Proteomes" id="UP001589733">
    <property type="component" value="Unassembled WGS sequence"/>
</dbReference>
<keyword evidence="3" id="KW-1185">Reference proteome</keyword>
<evidence type="ECO:0000313" key="2">
    <source>
        <dbReference type="EMBL" id="MFB9992123.1"/>
    </source>
</evidence>
<accession>A0ABV6B128</accession>
<dbReference type="RefSeq" id="WP_380008421.1">
    <property type="nucleotide sequence ID" value="NZ_JBHLYR010000031.1"/>
</dbReference>
<protein>
    <submittedName>
        <fullName evidence="2">Uncharacterized protein</fullName>
    </submittedName>
</protein>
<reference evidence="2 3" key="1">
    <citation type="submission" date="2024-09" db="EMBL/GenBank/DDBJ databases">
        <authorList>
            <person name="Sun Q."/>
            <person name="Mori K."/>
        </authorList>
    </citation>
    <scope>NUCLEOTIDE SEQUENCE [LARGE SCALE GENOMIC DNA]</scope>
    <source>
        <strain evidence="2 3">JCM 13503</strain>
    </source>
</reference>
<comment type="caution">
    <text evidence="2">The sequence shown here is derived from an EMBL/GenBank/DDBJ whole genome shotgun (WGS) entry which is preliminary data.</text>
</comment>
<name>A0ABV6B128_9DEIO</name>
<dbReference type="EMBL" id="JBHLYR010000031">
    <property type="protein sequence ID" value="MFB9992123.1"/>
    <property type="molecule type" value="Genomic_DNA"/>
</dbReference>
<proteinExistence type="predicted"/>
<evidence type="ECO:0000256" key="1">
    <source>
        <dbReference type="SAM" id="MobiDB-lite"/>
    </source>
</evidence>
<feature type="region of interest" description="Disordered" evidence="1">
    <location>
        <begin position="124"/>
        <end position="143"/>
    </location>
</feature>
<organism evidence="2 3">
    <name type="scientific">Deinococcus oregonensis</name>
    <dbReference type="NCBI Taxonomy" id="1805970"/>
    <lineage>
        <taxon>Bacteria</taxon>
        <taxon>Thermotogati</taxon>
        <taxon>Deinococcota</taxon>
        <taxon>Deinococci</taxon>
        <taxon>Deinococcales</taxon>
        <taxon>Deinococcaceae</taxon>
        <taxon>Deinococcus</taxon>
    </lineage>
</organism>